<evidence type="ECO:0000313" key="1">
    <source>
        <dbReference type="EMBL" id="TKI04501.1"/>
    </source>
</evidence>
<gene>
    <name evidence="1" type="ORF">FCN80_17935</name>
</gene>
<dbReference type="Proteomes" id="UP000305202">
    <property type="component" value="Unassembled WGS sequence"/>
</dbReference>
<protein>
    <submittedName>
        <fullName evidence="1">Uncharacterized protein</fullName>
    </submittedName>
</protein>
<name>A0ABY2SH24_9HYPH</name>
<keyword evidence="2" id="KW-1185">Reference proteome</keyword>
<proteinExistence type="predicted"/>
<comment type="caution">
    <text evidence="1">The sequence shown here is derived from an EMBL/GenBank/DDBJ whole genome shotgun (WGS) entry which is preliminary data.</text>
</comment>
<reference evidence="1 2" key="1">
    <citation type="submission" date="2019-04" db="EMBL/GenBank/DDBJ databases">
        <authorList>
            <person name="Li M."/>
            <person name="Gao C."/>
        </authorList>
    </citation>
    <scope>NUCLEOTIDE SEQUENCE [LARGE SCALE GENOMIC DNA]</scope>
    <source>
        <strain evidence="1 2">BGMRC 2031</strain>
    </source>
</reference>
<sequence length="59" mass="6855">MTIAQQLELKGEREGYLEGWVEGYQEGRYRSAITIAYNMVKLNMSMQTIRRVTGVLLEE</sequence>
<organism evidence="1 2">
    <name type="scientific">Martelella alba</name>
    <dbReference type="NCBI Taxonomy" id="2590451"/>
    <lineage>
        <taxon>Bacteria</taxon>
        <taxon>Pseudomonadati</taxon>
        <taxon>Pseudomonadota</taxon>
        <taxon>Alphaproteobacteria</taxon>
        <taxon>Hyphomicrobiales</taxon>
        <taxon>Aurantimonadaceae</taxon>
        <taxon>Martelella</taxon>
    </lineage>
</organism>
<accession>A0ABY2SH24</accession>
<evidence type="ECO:0000313" key="2">
    <source>
        <dbReference type="Proteomes" id="UP000305202"/>
    </source>
</evidence>
<dbReference type="RefSeq" id="WP_136991542.1">
    <property type="nucleotide sequence ID" value="NZ_SZPQ01000028.1"/>
</dbReference>
<dbReference type="EMBL" id="SZPQ01000028">
    <property type="protein sequence ID" value="TKI04501.1"/>
    <property type="molecule type" value="Genomic_DNA"/>
</dbReference>